<feature type="compositionally biased region" description="Acidic residues" evidence="1">
    <location>
        <begin position="1075"/>
        <end position="1086"/>
    </location>
</feature>
<reference evidence="3 4" key="1">
    <citation type="journal article" date="2018" name="Evol. Lett.">
        <title>Horizontal gene cluster transfer increased hallucinogenic mushroom diversity.</title>
        <authorList>
            <person name="Reynolds H.T."/>
            <person name="Vijayakumar V."/>
            <person name="Gluck-Thaler E."/>
            <person name="Korotkin H.B."/>
            <person name="Matheny P.B."/>
            <person name="Slot J.C."/>
        </authorList>
    </citation>
    <scope>NUCLEOTIDE SEQUENCE [LARGE SCALE GENOMIC DNA]</scope>
    <source>
        <strain evidence="3 4">SRW20</strain>
    </source>
</reference>
<dbReference type="Pfam" id="PF18803">
    <property type="entry name" value="CxC2"/>
    <property type="match status" value="1"/>
</dbReference>
<dbReference type="Proteomes" id="UP000284706">
    <property type="component" value="Unassembled WGS sequence"/>
</dbReference>
<dbReference type="OrthoDB" id="2682806at2759"/>
<sequence length="1132" mass="128141">MSQAGTQAKKKRRVQPQRFAVDLVPPSAGVSGFSNVTARIERLQPSTGQRYQSARSLVVDSDWLPPEDNTIGLDIDGSKNDQIVESELIIDSEVVETKSPSKKRKRKKRSLASQRPMVLWKNGFRDLYLDELLRWEGRGDAWCKGDTPCVDCLGRKRERPAIGIYRCLDCFYPHMLCKDCCLSRHRMLPFHTIQEWTGSTFVKSTLKALGLRVQLNHQSMKCPRPEACHANLTILHTNGLHEVAVDFCGCQPVSKIRQLLRRGLYPSSQDNPRTCATFELLRHLHMLSLTSKCSTYDYYRALTRLTNNTGVNVPVSKYRPLMRMVLQWRHLKMLKRAGRGHDTSGVGGTKEGELAIVCPSCPHPGINLPAGWEKAGDSERILYFVFLCIDANFRLKSQLVSNYSVDPGLGTGLSYTIKREPYEEYVKSRANDLDVDESRPKGCGLQAVDQANTKYSKGLRYTGVSGVSCGRSEMLMPCSVGNLHKGERYSHMDYACASVLRFVCVLLIILSYDIACHWFVNLANRICDHWPQELKPRPGVSLVPLIPKLHEKGHTQTKGHEQFSCNLRKGVGHTDGECPERIWSAHNALGNATKTMGPGSRHDVLDDHFGFWNYEKYISMGKSLMRKYQRAVPERNRQTEAHRGFTESIDSADVAKWTQMCERWERAEFPRDKVESPYHVAGTDLTQAQVRKELAEEEDKRVTDGGVIYHKTSPSIFLNSGLAIEESQRRLSWVVKQKDKEAAAIVEERGSLRKEIEKWKKIQAIYMPGLLQYLSDLERSKPGSTDESEKAEGIPLWLPSALSKTDRDKVCLPGLAAAEERLRTAQCIDSLASIRATLRLKSRMVLFKNKNVRGQRSGTRSRELINRVHNRARKYAARYRAARAAKLALTGPGPWEASLQVLHDSDVRSYQDPERLKPRQRRKGTYEDGEGPIAMEVDEDDGSGINLIPEDRSRRDGSGQTRLTISWIWTMAPYNAEHSDAKDDTLLRAEWAWSRARVDRATEEVALLREEMRRVLVYLEWRAAWWTSRKAARSVQDVVLAEGLSSYCTDQAALQERLKASFQEIWKMPITDVLPADDPDEYESDEEKTREDGSGEGNVGGCRRDGDRSDDEESGSDEEDGREGPGDCSDID</sequence>
<evidence type="ECO:0000313" key="4">
    <source>
        <dbReference type="Proteomes" id="UP000284706"/>
    </source>
</evidence>
<gene>
    <name evidence="3" type="ORF">CVT26_003681</name>
</gene>
<dbReference type="InParanoid" id="A0A409WUE4"/>
<feature type="region of interest" description="Disordered" evidence="1">
    <location>
        <begin position="909"/>
        <end position="958"/>
    </location>
</feature>
<comment type="caution">
    <text evidence="3">The sequence shown here is derived from an EMBL/GenBank/DDBJ whole genome shotgun (WGS) entry which is preliminary data.</text>
</comment>
<dbReference type="EMBL" id="NHYE01004795">
    <property type="protein sequence ID" value="PPQ82081.1"/>
    <property type="molecule type" value="Genomic_DNA"/>
</dbReference>
<proteinExistence type="predicted"/>
<dbReference type="Pfam" id="PF18758">
    <property type="entry name" value="KDZ"/>
    <property type="match status" value="1"/>
</dbReference>
<dbReference type="STRING" id="231916.A0A409WUE4"/>
<evidence type="ECO:0000313" key="3">
    <source>
        <dbReference type="EMBL" id="PPQ82081.1"/>
    </source>
</evidence>
<feature type="compositionally biased region" description="Acidic residues" evidence="1">
    <location>
        <begin position="1108"/>
        <end position="1121"/>
    </location>
</feature>
<dbReference type="PANTHER" id="PTHR33104">
    <property type="entry name" value="SI:DKEY-29D5.2"/>
    <property type="match status" value="1"/>
</dbReference>
<name>A0A409WUE4_9AGAR</name>
<feature type="domain" description="CxC2-like cysteine cluster KDZ transposase-associated" evidence="2">
    <location>
        <begin position="206"/>
        <end position="310"/>
    </location>
</feature>
<dbReference type="InterPro" id="IPR041457">
    <property type="entry name" value="CxC2_KDZ-assoc"/>
</dbReference>
<dbReference type="AlphaFoldDB" id="A0A409WUE4"/>
<evidence type="ECO:0000259" key="2">
    <source>
        <dbReference type="Pfam" id="PF18803"/>
    </source>
</evidence>
<protein>
    <recommendedName>
        <fullName evidence="2">CxC2-like cysteine cluster KDZ transposase-associated domain-containing protein</fullName>
    </recommendedName>
</protein>
<evidence type="ECO:0000256" key="1">
    <source>
        <dbReference type="SAM" id="MobiDB-lite"/>
    </source>
</evidence>
<keyword evidence="4" id="KW-1185">Reference proteome</keyword>
<dbReference type="PANTHER" id="PTHR33104:SF2">
    <property type="entry name" value="CXC3 LIKE CYSTEINE CLUSTER DOMAIN-CONTAINING PROTEIN"/>
    <property type="match status" value="1"/>
</dbReference>
<organism evidence="3 4">
    <name type="scientific">Gymnopilus dilepis</name>
    <dbReference type="NCBI Taxonomy" id="231916"/>
    <lineage>
        <taxon>Eukaryota</taxon>
        <taxon>Fungi</taxon>
        <taxon>Dikarya</taxon>
        <taxon>Basidiomycota</taxon>
        <taxon>Agaricomycotina</taxon>
        <taxon>Agaricomycetes</taxon>
        <taxon>Agaricomycetidae</taxon>
        <taxon>Agaricales</taxon>
        <taxon>Agaricineae</taxon>
        <taxon>Hymenogastraceae</taxon>
        <taxon>Gymnopilus</taxon>
    </lineage>
</organism>
<dbReference type="InterPro" id="IPR040521">
    <property type="entry name" value="KDZ"/>
</dbReference>
<accession>A0A409WUE4</accession>
<feature type="region of interest" description="Disordered" evidence="1">
    <location>
        <begin position="1073"/>
        <end position="1132"/>
    </location>
</feature>